<comment type="caution">
    <text evidence="1">The sequence shown here is derived from an EMBL/GenBank/DDBJ whole genome shotgun (WGS) entry which is preliminary data.</text>
</comment>
<keyword evidence="2" id="KW-1185">Reference proteome</keyword>
<accession>A0ACB9BQ80</accession>
<proteinExistence type="predicted"/>
<sequence length="173" mass="19728">MLTDPPPRLTLAVRHRVHHRHHQSRQPPCSSTQQSPCAANRRAPLRSPPSPFSVLAHSFLALLSRNSNAPPSLTNHQRVIASQIRMKLAGFLNMYYKNHTFSRNQKHPSSWINVSIWSKMSTGVPIEIYSGMKTIQRSSFYSGCGPQSDYILLDWISMNFFVSVSYFFDLNLV</sequence>
<protein>
    <submittedName>
        <fullName evidence="1">Uncharacterized protein</fullName>
    </submittedName>
</protein>
<evidence type="ECO:0000313" key="2">
    <source>
        <dbReference type="Proteomes" id="UP001055811"/>
    </source>
</evidence>
<gene>
    <name evidence="1" type="ORF">L2E82_35959</name>
</gene>
<reference evidence="2" key="1">
    <citation type="journal article" date="2022" name="Mol. Ecol. Resour.">
        <title>The genomes of chicory, endive, great burdock and yacon provide insights into Asteraceae palaeo-polyploidization history and plant inulin production.</title>
        <authorList>
            <person name="Fan W."/>
            <person name="Wang S."/>
            <person name="Wang H."/>
            <person name="Wang A."/>
            <person name="Jiang F."/>
            <person name="Liu H."/>
            <person name="Zhao H."/>
            <person name="Xu D."/>
            <person name="Zhang Y."/>
        </authorList>
    </citation>
    <scope>NUCLEOTIDE SEQUENCE [LARGE SCALE GENOMIC DNA]</scope>
    <source>
        <strain evidence="2">cv. Punajuju</strain>
    </source>
</reference>
<evidence type="ECO:0000313" key="1">
    <source>
        <dbReference type="EMBL" id="KAI3724191.1"/>
    </source>
</evidence>
<dbReference type="Proteomes" id="UP001055811">
    <property type="component" value="Linkage Group LG06"/>
</dbReference>
<name>A0ACB9BQ80_CICIN</name>
<reference evidence="1 2" key="2">
    <citation type="journal article" date="2022" name="Mol. Ecol. Resour.">
        <title>The genomes of chicory, endive, great burdock and yacon provide insights into Asteraceae paleo-polyploidization history and plant inulin production.</title>
        <authorList>
            <person name="Fan W."/>
            <person name="Wang S."/>
            <person name="Wang H."/>
            <person name="Wang A."/>
            <person name="Jiang F."/>
            <person name="Liu H."/>
            <person name="Zhao H."/>
            <person name="Xu D."/>
            <person name="Zhang Y."/>
        </authorList>
    </citation>
    <scope>NUCLEOTIDE SEQUENCE [LARGE SCALE GENOMIC DNA]</scope>
    <source>
        <strain evidence="2">cv. Punajuju</strain>
        <tissue evidence="1">Leaves</tissue>
    </source>
</reference>
<organism evidence="1 2">
    <name type="scientific">Cichorium intybus</name>
    <name type="common">Chicory</name>
    <dbReference type="NCBI Taxonomy" id="13427"/>
    <lineage>
        <taxon>Eukaryota</taxon>
        <taxon>Viridiplantae</taxon>
        <taxon>Streptophyta</taxon>
        <taxon>Embryophyta</taxon>
        <taxon>Tracheophyta</taxon>
        <taxon>Spermatophyta</taxon>
        <taxon>Magnoliopsida</taxon>
        <taxon>eudicotyledons</taxon>
        <taxon>Gunneridae</taxon>
        <taxon>Pentapetalae</taxon>
        <taxon>asterids</taxon>
        <taxon>campanulids</taxon>
        <taxon>Asterales</taxon>
        <taxon>Asteraceae</taxon>
        <taxon>Cichorioideae</taxon>
        <taxon>Cichorieae</taxon>
        <taxon>Cichoriinae</taxon>
        <taxon>Cichorium</taxon>
    </lineage>
</organism>
<dbReference type="EMBL" id="CM042014">
    <property type="protein sequence ID" value="KAI3724191.1"/>
    <property type="molecule type" value="Genomic_DNA"/>
</dbReference>